<keyword evidence="2 3" id="KW-0472">Membrane</keyword>
<dbReference type="Gene3D" id="2.30.42.10">
    <property type="match status" value="1"/>
</dbReference>
<reference evidence="5 6" key="1">
    <citation type="submission" date="2021-04" db="EMBL/GenBank/DDBJ databases">
        <authorList>
            <person name="Bliznina A."/>
        </authorList>
    </citation>
    <scope>NUCLEOTIDE SEQUENCE [LARGE SCALE GENOMIC DNA]</scope>
</reference>
<accession>A0ABN7T903</accession>
<keyword evidence="3" id="KW-1133">Transmembrane helix</keyword>
<feature type="domain" description="PDZ" evidence="4">
    <location>
        <begin position="11"/>
        <end position="98"/>
    </location>
</feature>
<dbReference type="SMART" id="SM00228">
    <property type="entry name" value="PDZ"/>
    <property type="match status" value="1"/>
</dbReference>
<proteinExistence type="predicted"/>
<dbReference type="InterPro" id="IPR036034">
    <property type="entry name" value="PDZ_sf"/>
</dbReference>
<evidence type="ECO:0000313" key="5">
    <source>
        <dbReference type="EMBL" id="CAG5112615.1"/>
    </source>
</evidence>
<protein>
    <submittedName>
        <fullName evidence="5">Oidioi.mRNA.OKI2018_I69.chr2.g6812.t1.cds</fullName>
    </submittedName>
</protein>
<dbReference type="Pfam" id="PF00595">
    <property type="entry name" value="PDZ"/>
    <property type="match status" value="1"/>
</dbReference>
<gene>
    <name evidence="5" type="ORF">OKIOD_LOCUS15577</name>
</gene>
<dbReference type="PROSITE" id="PS50106">
    <property type="entry name" value="PDZ"/>
    <property type="match status" value="1"/>
</dbReference>
<keyword evidence="3" id="KW-0812">Transmembrane</keyword>
<dbReference type="InterPro" id="IPR001478">
    <property type="entry name" value="PDZ"/>
</dbReference>
<dbReference type="InterPro" id="IPR050614">
    <property type="entry name" value="Synaptic_Scaffolding_LAP-MAGUK"/>
</dbReference>
<name>A0ABN7T903_OIKDI</name>
<evidence type="ECO:0000256" key="1">
    <source>
        <dbReference type="ARBA" id="ARBA00004370"/>
    </source>
</evidence>
<evidence type="ECO:0000256" key="3">
    <source>
        <dbReference type="SAM" id="Phobius"/>
    </source>
</evidence>
<dbReference type="PANTHER" id="PTHR23119">
    <property type="entry name" value="DISCS LARGE"/>
    <property type="match status" value="1"/>
</dbReference>
<sequence length="144" mass="15900">MSQTSDVVIKEIELQRGNEGLGFNIRGGNDQPYIVGDNGIFVSRVRDTGAAFNSGLLAAGDKILEVNGVDLTDVDHQQAVQIFLSTVENSVVRLKIVKNAYQEIQNRKVQEEESASSKKKWIILAGLLAAGVGGYFIFKRYQRR</sequence>
<evidence type="ECO:0000313" key="6">
    <source>
        <dbReference type="Proteomes" id="UP001158576"/>
    </source>
</evidence>
<evidence type="ECO:0000256" key="2">
    <source>
        <dbReference type="ARBA" id="ARBA00023136"/>
    </source>
</evidence>
<dbReference type="SUPFAM" id="SSF50156">
    <property type="entry name" value="PDZ domain-like"/>
    <property type="match status" value="1"/>
</dbReference>
<dbReference type="Proteomes" id="UP001158576">
    <property type="component" value="Chromosome 2"/>
</dbReference>
<dbReference type="PANTHER" id="PTHR23119:SF51">
    <property type="entry name" value="DISKS LARGE 1 TUMOR SUPPRESSOR PROTEIN"/>
    <property type="match status" value="1"/>
</dbReference>
<dbReference type="EMBL" id="OU015567">
    <property type="protein sequence ID" value="CAG5112615.1"/>
    <property type="molecule type" value="Genomic_DNA"/>
</dbReference>
<organism evidence="5 6">
    <name type="scientific">Oikopleura dioica</name>
    <name type="common">Tunicate</name>
    <dbReference type="NCBI Taxonomy" id="34765"/>
    <lineage>
        <taxon>Eukaryota</taxon>
        <taxon>Metazoa</taxon>
        <taxon>Chordata</taxon>
        <taxon>Tunicata</taxon>
        <taxon>Appendicularia</taxon>
        <taxon>Copelata</taxon>
        <taxon>Oikopleuridae</taxon>
        <taxon>Oikopleura</taxon>
    </lineage>
</organism>
<evidence type="ECO:0000259" key="4">
    <source>
        <dbReference type="PROSITE" id="PS50106"/>
    </source>
</evidence>
<keyword evidence="6" id="KW-1185">Reference proteome</keyword>
<comment type="subcellular location">
    <subcellularLocation>
        <location evidence="1">Membrane</location>
    </subcellularLocation>
</comment>
<feature type="transmembrane region" description="Helical" evidence="3">
    <location>
        <begin position="121"/>
        <end position="138"/>
    </location>
</feature>